<accession>A0A6J5L2N2</accession>
<name>A0A6J5L2N2_9CAUD</name>
<sequence>MIGINSVGFFASSGGGSAYDADAQAFFTASSITDLTQKNAVNQLVLDLKSNGLWTKMKALYPVVGGNASAHSYNLINTSLYQLSFSSGWTHSSTGMLPNGTSAYADTLFNPSSMGSLNDMHLSFYNRTSTYGGVCLIGAYVGSMTSIYNSGHTNINGSGFVVKTSSNALGLKITSRVSSTSLLLRSNNINESFTSNSTSLPNTNINISRNGGYNSDYSADQCAFASIGLGLTLTDMTNLQNIVNTFQTSLSRNV</sequence>
<evidence type="ECO:0000313" key="2">
    <source>
        <dbReference type="EMBL" id="CAB4134313.1"/>
    </source>
</evidence>
<dbReference type="EMBL" id="LR796281">
    <property type="protein sequence ID" value="CAB4134313.1"/>
    <property type="molecule type" value="Genomic_DNA"/>
</dbReference>
<reference evidence="1" key="1">
    <citation type="submission" date="2020-04" db="EMBL/GenBank/DDBJ databases">
        <authorList>
            <person name="Chiriac C."/>
            <person name="Salcher M."/>
            <person name="Ghai R."/>
            <person name="Kavagutti S V."/>
        </authorList>
    </citation>
    <scope>NUCLEOTIDE SEQUENCE</scope>
</reference>
<evidence type="ECO:0000313" key="1">
    <source>
        <dbReference type="EMBL" id="CAB4127985.1"/>
    </source>
</evidence>
<protein>
    <submittedName>
        <fullName evidence="1">Uncharacterized protein</fullName>
    </submittedName>
</protein>
<organism evidence="1">
    <name type="scientific">uncultured Caudovirales phage</name>
    <dbReference type="NCBI Taxonomy" id="2100421"/>
    <lineage>
        <taxon>Viruses</taxon>
        <taxon>Duplodnaviria</taxon>
        <taxon>Heunggongvirae</taxon>
        <taxon>Uroviricota</taxon>
        <taxon>Caudoviricetes</taxon>
        <taxon>Peduoviridae</taxon>
        <taxon>Maltschvirus</taxon>
        <taxon>Maltschvirus maltsch</taxon>
    </lineage>
</organism>
<dbReference type="EMBL" id="LR796219">
    <property type="protein sequence ID" value="CAB4127985.1"/>
    <property type="molecule type" value="Genomic_DNA"/>
</dbReference>
<proteinExistence type="predicted"/>
<gene>
    <name evidence="1" type="ORF">UFOVP104_8</name>
    <name evidence="2" type="ORF">UFOVP271_43</name>
</gene>